<feature type="transmembrane region" description="Helical" evidence="1">
    <location>
        <begin position="21"/>
        <end position="38"/>
    </location>
</feature>
<keyword evidence="1" id="KW-0472">Membrane</keyword>
<proteinExistence type="predicted"/>
<reference evidence="2 3" key="1">
    <citation type="submission" date="2014-12" db="EMBL/GenBank/DDBJ databases">
        <title>Draft genome sequences of 29 type strains of Enterococci.</title>
        <authorList>
            <person name="Zhong Z."/>
            <person name="Sun Z."/>
            <person name="Liu W."/>
            <person name="Zhang W."/>
            <person name="Zhang H."/>
        </authorList>
    </citation>
    <scope>NUCLEOTIDE SEQUENCE [LARGE SCALE GENOMIC DNA]</scope>
    <source>
        <strain evidence="2 3">DSM 17122</strain>
    </source>
</reference>
<sequence>MAVIKFKKTKQFPNNGFSLKGGYTIPILALAISMYLLTNFNMKVLLVMGIVFLLGVVLYETKIKEKSNKKHEVAKAAK</sequence>
<organism evidence="2 3">
    <name type="scientific">Enterococcus hermanniensis</name>
    <dbReference type="NCBI Taxonomy" id="249189"/>
    <lineage>
        <taxon>Bacteria</taxon>
        <taxon>Bacillati</taxon>
        <taxon>Bacillota</taxon>
        <taxon>Bacilli</taxon>
        <taxon>Lactobacillales</taxon>
        <taxon>Enterococcaceae</taxon>
        <taxon>Enterococcus</taxon>
    </lineage>
</organism>
<feature type="transmembrane region" description="Helical" evidence="1">
    <location>
        <begin position="44"/>
        <end position="61"/>
    </location>
</feature>
<evidence type="ECO:0000313" key="2">
    <source>
        <dbReference type="EMBL" id="OJG46243.1"/>
    </source>
</evidence>
<name>A0A1L8TPT2_9ENTE</name>
<evidence type="ECO:0000313" key="3">
    <source>
        <dbReference type="Proteomes" id="UP000182077"/>
    </source>
</evidence>
<dbReference type="STRING" id="249189.RV04_GL001409"/>
<keyword evidence="1" id="KW-0812">Transmembrane</keyword>
<dbReference type="AlphaFoldDB" id="A0A1L8TPT2"/>
<dbReference type="EMBL" id="JXKQ01000003">
    <property type="protein sequence ID" value="OJG46243.1"/>
    <property type="molecule type" value="Genomic_DNA"/>
</dbReference>
<comment type="caution">
    <text evidence="2">The sequence shown here is derived from an EMBL/GenBank/DDBJ whole genome shotgun (WGS) entry which is preliminary data.</text>
</comment>
<keyword evidence="3" id="KW-1185">Reference proteome</keyword>
<gene>
    <name evidence="2" type="ORF">RV04_GL001409</name>
</gene>
<accession>A0A1L8TPT2</accession>
<evidence type="ECO:0000256" key="1">
    <source>
        <dbReference type="SAM" id="Phobius"/>
    </source>
</evidence>
<dbReference type="RefSeq" id="WP_071857332.1">
    <property type="nucleotide sequence ID" value="NZ_JBHSHK010000001.1"/>
</dbReference>
<protein>
    <submittedName>
        <fullName evidence="2">Uncharacterized protein</fullName>
    </submittedName>
</protein>
<keyword evidence="1" id="KW-1133">Transmembrane helix</keyword>
<dbReference type="Proteomes" id="UP000182077">
    <property type="component" value="Unassembled WGS sequence"/>
</dbReference>